<dbReference type="Pfam" id="PF14604">
    <property type="entry name" value="SH3_9"/>
    <property type="match status" value="2"/>
</dbReference>
<dbReference type="SUPFAM" id="SSF50044">
    <property type="entry name" value="SH3-domain"/>
    <property type="match status" value="3"/>
</dbReference>
<dbReference type="Gene3D" id="2.30.30.40">
    <property type="entry name" value="SH3 Domains"/>
    <property type="match status" value="3"/>
</dbReference>
<dbReference type="OrthoDB" id="73680at2759"/>
<name>A0A0N4V7P3_ENTVE</name>
<dbReference type="AlphaFoldDB" id="A0A0N4V7P3"/>
<keyword evidence="1 2" id="KW-0728">SH3 domain</keyword>
<reference evidence="7" key="1">
    <citation type="submission" date="2017-02" db="UniProtKB">
        <authorList>
            <consortium name="WormBaseParasite"/>
        </authorList>
    </citation>
    <scope>IDENTIFICATION</scope>
</reference>
<reference evidence="5 6" key="2">
    <citation type="submission" date="2018-10" db="EMBL/GenBank/DDBJ databases">
        <authorList>
            <consortium name="Pathogen Informatics"/>
        </authorList>
    </citation>
    <scope>NUCLEOTIDE SEQUENCE [LARGE SCALE GENOMIC DNA]</scope>
</reference>
<feature type="domain" description="SH3" evidence="4">
    <location>
        <begin position="305"/>
        <end position="364"/>
    </location>
</feature>
<evidence type="ECO:0000256" key="3">
    <source>
        <dbReference type="SAM" id="MobiDB-lite"/>
    </source>
</evidence>
<gene>
    <name evidence="5" type="ORF">EVEC_LOCUS5924</name>
</gene>
<dbReference type="InterPro" id="IPR050384">
    <property type="entry name" value="Endophilin_SH3RF"/>
</dbReference>
<evidence type="ECO:0000313" key="6">
    <source>
        <dbReference type="Proteomes" id="UP000274131"/>
    </source>
</evidence>
<keyword evidence="6" id="KW-1185">Reference proteome</keyword>
<dbReference type="STRING" id="51028.A0A0N4V7P3"/>
<feature type="domain" description="SH3" evidence="4">
    <location>
        <begin position="367"/>
        <end position="427"/>
    </location>
</feature>
<dbReference type="CDD" id="cd11781">
    <property type="entry name" value="SH3_Sorbs_1"/>
    <property type="match status" value="1"/>
</dbReference>
<proteinExistence type="predicted"/>
<feature type="compositionally biased region" description="Polar residues" evidence="3">
    <location>
        <begin position="1"/>
        <end position="12"/>
    </location>
</feature>
<dbReference type="WBParaSite" id="EVEC_0000631301-mRNA-1">
    <property type="protein sequence ID" value="EVEC_0000631301-mRNA-1"/>
    <property type="gene ID" value="EVEC_0000631301"/>
</dbReference>
<dbReference type="SMART" id="SM00326">
    <property type="entry name" value="SH3"/>
    <property type="match status" value="3"/>
</dbReference>
<dbReference type="InterPro" id="IPR001452">
    <property type="entry name" value="SH3_domain"/>
</dbReference>
<evidence type="ECO:0000313" key="7">
    <source>
        <dbReference type="WBParaSite" id="EVEC_0000631301-mRNA-1"/>
    </source>
</evidence>
<dbReference type="Proteomes" id="UP000274131">
    <property type="component" value="Unassembled WGS sequence"/>
</dbReference>
<feature type="region of interest" description="Disordered" evidence="3">
    <location>
        <begin position="1"/>
        <end position="30"/>
    </location>
</feature>
<dbReference type="PROSITE" id="PS50002">
    <property type="entry name" value="SH3"/>
    <property type="match status" value="3"/>
</dbReference>
<accession>A0A0N4V7P3</accession>
<sequence length="550" mass="62907">MREVASPQSTNDVPRAYTPTFRSESRTESRLEYECLPRRSKSVGRYANDVSPTHDEDIVARWREERTRLSGQDHGRASVSSLSLTSPGSRYGTCCSTPSTSSSNNNRFALERSKTVHFHLPSYRFRDEDSRPIASWSANCMRCGRPKRDLSWREIEYLYESLGKPGIHLATISEELAEKASAAGISERLEVASEQLHKFIDELRSRHARSPGAFPSVNSNSLSAQLTGSRLSHQQEIKKLSKEEIMNRKRVEKLSEELEEQKNRRHGYVPSASPSLQKNFDRLNGLLNDFGRDERTSTLKRSTTPAVATCTAIYTFKAQSPRELSFNRGDVIRIHRTIDANWMQGERNGQTGIFPSSYVQIDEYLPYEQKRVLVLFPFYARNRNELSLKKGELVRFRRTIDANWIEGINTKGEIGIFPKTYVQDYEPELEPPPSFDGQIPDRPKTPKLMSPALREESQIHLTKTSHQSDVQAWQRKHVSHGLSGLANIVPKNSEMYGLPCFLIIYRALYAYSPKNSDELELQENDIVFVVEKCDDGWFIGEFRSTAAYMF</sequence>
<feature type="domain" description="SH3" evidence="4">
    <location>
        <begin position="500"/>
        <end position="550"/>
    </location>
</feature>
<dbReference type="PANTHER" id="PTHR14167">
    <property type="entry name" value="SH3 DOMAIN-CONTAINING"/>
    <property type="match status" value="1"/>
</dbReference>
<dbReference type="InterPro" id="IPR036028">
    <property type="entry name" value="SH3-like_dom_sf"/>
</dbReference>
<organism evidence="7">
    <name type="scientific">Enterobius vermicularis</name>
    <name type="common">Human pinworm</name>
    <dbReference type="NCBI Taxonomy" id="51028"/>
    <lineage>
        <taxon>Eukaryota</taxon>
        <taxon>Metazoa</taxon>
        <taxon>Ecdysozoa</taxon>
        <taxon>Nematoda</taxon>
        <taxon>Chromadorea</taxon>
        <taxon>Rhabditida</taxon>
        <taxon>Spirurina</taxon>
        <taxon>Oxyuridomorpha</taxon>
        <taxon>Oxyuroidea</taxon>
        <taxon>Oxyuridae</taxon>
        <taxon>Enterobius</taxon>
    </lineage>
</organism>
<evidence type="ECO:0000256" key="1">
    <source>
        <dbReference type="ARBA" id="ARBA00022443"/>
    </source>
</evidence>
<dbReference type="EMBL" id="UXUI01008315">
    <property type="protein sequence ID" value="VDD91173.1"/>
    <property type="molecule type" value="Genomic_DNA"/>
</dbReference>
<dbReference type="PANTHER" id="PTHR14167:SF116">
    <property type="entry name" value="CAP, ISOFORM AC"/>
    <property type="match status" value="1"/>
</dbReference>
<dbReference type="Pfam" id="PF00018">
    <property type="entry name" value="SH3_1"/>
    <property type="match status" value="1"/>
</dbReference>
<dbReference type="FunFam" id="2.30.30.40:FF:000072">
    <property type="entry name" value="Unconventional Myosin IB"/>
    <property type="match status" value="1"/>
</dbReference>
<evidence type="ECO:0000259" key="4">
    <source>
        <dbReference type="PROSITE" id="PS50002"/>
    </source>
</evidence>
<dbReference type="GO" id="GO:0016192">
    <property type="term" value="P:vesicle-mediated transport"/>
    <property type="evidence" value="ECO:0007669"/>
    <property type="project" value="UniProtKB-ARBA"/>
</dbReference>
<evidence type="ECO:0000313" key="5">
    <source>
        <dbReference type="EMBL" id="VDD91173.1"/>
    </source>
</evidence>
<evidence type="ECO:0000256" key="2">
    <source>
        <dbReference type="PROSITE-ProRule" id="PRU00192"/>
    </source>
</evidence>
<protein>
    <submittedName>
        <fullName evidence="7">SH3 domain-containing protein</fullName>
    </submittedName>
</protein>